<sequence>MTEQPGDVLDEAAKLFDALRSRIGGAFGTGGGGGHGTGPGGPEGSGSSGGDVWSRATTEEPEPRIATGAPECRDCPVCRAIAIKREAGGDVGRHVREAGQSLFAAALDVVAAFDRTRPEPARPDRSRPDRTRPAPTGTAGTTGKGAADAGDADAAGTGREAEASAAREAGTSERSARPPRDGRPDAGPQAPPEPGDAWSAATGGGPTDRG</sequence>
<reference evidence="3" key="1">
    <citation type="journal article" date="2019" name="Int. J. Syst. Evol. Microbiol.">
        <title>The Global Catalogue of Microorganisms (GCM) 10K type strain sequencing project: providing services to taxonomists for standard genome sequencing and annotation.</title>
        <authorList>
            <consortium name="The Broad Institute Genomics Platform"/>
            <consortium name="The Broad Institute Genome Sequencing Center for Infectious Disease"/>
            <person name="Wu L."/>
            <person name="Ma J."/>
        </authorList>
    </citation>
    <scope>NUCLEOTIDE SEQUENCE [LARGE SCALE GENOMIC DNA]</scope>
    <source>
        <strain evidence="3">JCM 9371</strain>
    </source>
</reference>
<feature type="compositionally biased region" description="Basic and acidic residues" evidence="1">
    <location>
        <begin position="114"/>
        <end position="132"/>
    </location>
</feature>
<feature type="compositionally biased region" description="Basic and acidic residues" evidence="1">
    <location>
        <begin position="170"/>
        <end position="184"/>
    </location>
</feature>
<accession>A0ABW2XML6</accession>
<dbReference type="Proteomes" id="UP001597063">
    <property type="component" value="Unassembled WGS sequence"/>
</dbReference>
<gene>
    <name evidence="2" type="ORF">ACFQZM_20540</name>
</gene>
<feature type="region of interest" description="Disordered" evidence="1">
    <location>
        <begin position="25"/>
        <end position="71"/>
    </location>
</feature>
<feature type="region of interest" description="Disordered" evidence="1">
    <location>
        <begin position="110"/>
        <end position="210"/>
    </location>
</feature>
<proteinExistence type="predicted"/>
<keyword evidence="3" id="KW-1185">Reference proteome</keyword>
<comment type="caution">
    <text evidence="2">The sequence shown here is derived from an EMBL/GenBank/DDBJ whole genome shotgun (WGS) entry which is preliminary data.</text>
</comment>
<name>A0ABW2XML6_9ACTN</name>
<dbReference type="EMBL" id="JBHTGP010000011">
    <property type="protein sequence ID" value="MFD0686900.1"/>
    <property type="molecule type" value="Genomic_DNA"/>
</dbReference>
<evidence type="ECO:0000256" key="1">
    <source>
        <dbReference type="SAM" id="MobiDB-lite"/>
    </source>
</evidence>
<evidence type="ECO:0000313" key="3">
    <source>
        <dbReference type="Proteomes" id="UP001597063"/>
    </source>
</evidence>
<feature type="compositionally biased region" description="Low complexity" evidence="1">
    <location>
        <begin position="133"/>
        <end position="169"/>
    </location>
</feature>
<protein>
    <submittedName>
        <fullName evidence="2">Uncharacterized protein</fullName>
    </submittedName>
</protein>
<dbReference type="RefSeq" id="WP_378323332.1">
    <property type="nucleotide sequence ID" value="NZ_JBHTGP010000011.1"/>
</dbReference>
<organism evidence="2 3">
    <name type="scientific">Actinomadura fibrosa</name>
    <dbReference type="NCBI Taxonomy" id="111802"/>
    <lineage>
        <taxon>Bacteria</taxon>
        <taxon>Bacillati</taxon>
        <taxon>Actinomycetota</taxon>
        <taxon>Actinomycetes</taxon>
        <taxon>Streptosporangiales</taxon>
        <taxon>Thermomonosporaceae</taxon>
        <taxon>Actinomadura</taxon>
    </lineage>
</organism>
<evidence type="ECO:0000313" key="2">
    <source>
        <dbReference type="EMBL" id="MFD0686900.1"/>
    </source>
</evidence>
<feature type="compositionally biased region" description="Gly residues" evidence="1">
    <location>
        <begin position="25"/>
        <end position="49"/>
    </location>
</feature>